<gene>
    <name evidence="2" type="primary">puuB_2</name>
    <name evidence="2" type="ORF">MCCS_20700</name>
</gene>
<dbReference type="GO" id="GO:0051537">
    <property type="term" value="F:2 iron, 2 sulfur cluster binding"/>
    <property type="evidence" value="ECO:0007669"/>
    <property type="project" value="InterPro"/>
</dbReference>
<dbReference type="GeneID" id="35296155"/>
<reference evidence="2 3" key="1">
    <citation type="journal article" date="2017" name="Int. J. Syst. Evol. Microbiol.">
        <title>Macrococcus canis sp. nov., a skin bacterium associated with infections in dogs.</title>
        <authorList>
            <person name="Gobeli Brawand S."/>
            <person name="Cotting K."/>
            <person name="Gomez-Sanz E."/>
            <person name="Collaud A."/>
            <person name="Thomann A."/>
            <person name="Brodard I."/>
            <person name="Rodriguez-Campos S."/>
            <person name="Strauss C."/>
            <person name="Perreten V."/>
        </authorList>
    </citation>
    <scope>NUCLEOTIDE SEQUENCE [LARGE SCALE GENOMIC DNA]</scope>
    <source>
        <strain evidence="2 3">KM45013</strain>
    </source>
</reference>
<dbReference type="SUPFAM" id="SSF51971">
    <property type="entry name" value="Nucleotide-binding domain"/>
    <property type="match status" value="1"/>
</dbReference>
<keyword evidence="2" id="KW-0560">Oxidoreductase</keyword>
<protein>
    <submittedName>
        <fullName evidence="2">Gamma-glutamylputrescine oxidoreductase</fullName>
        <ecNumber evidence="2">1.4.3.-</ecNumber>
    </submittedName>
</protein>
<dbReference type="PANTHER" id="PTHR13847">
    <property type="entry name" value="SARCOSINE DEHYDROGENASE-RELATED"/>
    <property type="match status" value="1"/>
</dbReference>
<dbReference type="Proteomes" id="UP000194154">
    <property type="component" value="Chromosome"/>
</dbReference>
<dbReference type="GO" id="GO:0016491">
    <property type="term" value="F:oxidoreductase activity"/>
    <property type="evidence" value="ECO:0007669"/>
    <property type="project" value="UniProtKB-KW"/>
</dbReference>
<dbReference type="RefSeq" id="WP_086043200.1">
    <property type="nucleotide sequence ID" value="NZ_CBCRZA010000007.1"/>
</dbReference>
<proteinExistence type="predicted"/>
<dbReference type="SUPFAM" id="SSF50022">
    <property type="entry name" value="ISP domain"/>
    <property type="match status" value="1"/>
</dbReference>
<dbReference type="KEGG" id="mcak:MCCS_20700"/>
<dbReference type="OrthoDB" id="9767869at2"/>
<accession>A0A1W7ADG6</accession>
<dbReference type="STRING" id="1855823.MCCS_20700"/>
<dbReference type="PANTHER" id="PTHR13847:SF274">
    <property type="entry name" value="RIESKE 2FE-2S IRON-SULFUR PROTEIN YHFW-RELATED"/>
    <property type="match status" value="1"/>
</dbReference>
<sequence length="488" mass="55017">MKNEHISYWSQSAEVIKVAPLDKSMQTEILIIGAGMAGILNAYELNKRGHKVTVVDAHELAQLTSAHTTAKLTLQHFTPYQMLLKNIGEAGAKLYHESQLDGIEIYRQLIEKYNIQCDYEPMSNYIVSNGDKEKFIEDEYKAHQTIGIHSELHKGDQGLPFPTSIGLEIKEQAQFNPVKFMAQMIEICIEEGVTFYQSTPVKYIEGNIAYTDQHEITFDHVVMASQYPVQTDGERRYALQAERAYIITASGYDTFKYGMFQYMDDPMMSIRHFHTQNGEALILAGGNHLTGAANDPKASYEALEDQARKYFNAKDITGRWSAQDLNTPDTVPYIGRYNKRDNVWVISGFNKFGMLFSAVSSHIISDLLEGKDNKYEAILDPERDHGLKANIMSEANKGVQLVKGEILSLNEFESVNDRTKDAVIYNDNGSLKGVINTTASREVVPFCTYCDSLLKYNNAEDSWDCPSDGSRFDQFGEVLHGPAVEKLK</sequence>
<dbReference type="InterPro" id="IPR006076">
    <property type="entry name" value="FAD-dep_OxRdtase"/>
</dbReference>
<evidence type="ECO:0000259" key="1">
    <source>
        <dbReference type="Pfam" id="PF01266"/>
    </source>
</evidence>
<dbReference type="InterPro" id="IPR036922">
    <property type="entry name" value="Rieske_2Fe-2S_sf"/>
</dbReference>
<keyword evidence="3" id="KW-1185">Reference proteome</keyword>
<organism evidence="2 3">
    <name type="scientific">Macrococcoides canis</name>
    <dbReference type="NCBI Taxonomy" id="1855823"/>
    <lineage>
        <taxon>Bacteria</taxon>
        <taxon>Bacillati</taxon>
        <taxon>Bacillota</taxon>
        <taxon>Bacilli</taxon>
        <taxon>Bacillales</taxon>
        <taxon>Staphylococcaceae</taxon>
        <taxon>Macrococcoides</taxon>
    </lineage>
</organism>
<dbReference type="Gene3D" id="2.102.10.10">
    <property type="entry name" value="Rieske [2Fe-2S] iron-sulphur domain"/>
    <property type="match status" value="1"/>
</dbReference>
<evidence type="ECO:0000313" key="3">
    <source>
        <dbReference type="Proteomes" id="UP000194154"/>
    </source>
</evidence>
<dbReference type="Gene3D" id="3.50.50.60">
    <property type="entry name" value="FAD/NAD(P)-binding domain"/>
    <property type="match status" value="1"/>
</dbReference>
<dbReference type="EMBL" id="CP021059">
    <property type="protein sequence ID" value="ARQ07659.1"/>
    <property type="molecule type" value="Genomic_DNA"/>
</dbReference>
<dbReference type="Pfam" id="PF01266">
    <property type="entry name" value="DAO"/>
    <property type="match status" value="1"/>
</dbReference>
<name>A0A1W7ADG6_9STAP</name>
<dbReference type="InterPro" id="IPR036188">
    <property type="entry name" value="FAD/NAD-bd_sf"/>
</dbReference>
<dbReference type="EC" id="1.4.3.-" evidence="2"/>
<dbReference type="GO" id="GO:0005737">
    <property type="term" value="C:cytoplasm"/>
    <property type="evidence" value="ECO:0007669"/>
    <property type="project" value="TreeGrafter"/>
</dbReference>
<evidence type="ECO:0000313" key="2">
    <source>
        <dbReference type="EMBL" id="ARQ07659.1"/>
    </source>
</evidence>
<feature type="domain" description="FAD dependent oxidoreductase" evidence="1">
    <location>
        <begin position="29"/>
        <end position="367"/>
    </location>
</feature>
<dbReference type="Gene3D" id="3.30.9.10">
    <property type="entry name" value="D-Amino Acid Oxidase, subunit A, domain 2"/>
    <property type="match status" value="1"/>
</dbReference>
<dbReference type="AlphaFoldDB" id="A0A1W7ADG6"/>